<accession>A0ABV8GQ78</accession>
<organism evidence="2 3">
    <name type="scientific">Nonomuraea purpurea</name>
    <dbReference type="NCBI Taxonomy" id="1849276"/>
    <lineage>
        <taxon>Bacteria</taxon>
        <taxon>Bacillati</taxon>
        <taxon>Actinomycetota</taxon>
        <taxon>Actinomycetes</taxon>
        <taxon>Streptosporangiales</taxon>
        <taxon>Streptosporangiaceae</taxon>
        <taxon>Nonomuraea</taxon>
    </lineage>
</organism>
<comment type="caution">
    <text evidence="2">The sequence shown here is derived from an EMBL/GenBank/DDBJ whole genome shotgun (WGS) entry which is preliminary data.</text>
</comment>
<feature type="transmembrane region" description="Helical" evidence="1">
    <location>
        <begin position="245"/>
        <end position="264"/>
    </location>
</feature>
<feature type="transmembrane region" description="Helical" evidence="1">
    <location>
        <begin position="146"/>
        <end position="168"/>
    </location>
</feature>
<proteinExistence type="predicted"/>
<feature type="transmembrane region" description="Helical" evidence="1">
    <location>
        <begin position="319"/>
        <end position="344"/>
    </location>
</feature>
<feature type="transmembrane region" description="Helical" evidence="1">
    <location>
        <begin position="116"/>
        <end position="134"/>
    </location>
</feature>
<gene>
    <name evidence="2" type="ORF">ACFOY2_47975</name>
</gene>
<keyword evidence="1" id="KW-1133">Transmembrane helix</keyword>
<sequence length="398" mass="43212">MATSLDEELRERAARLTVAFDGEAWILGRPELGIFVTVPEPGAVFVTALQETGSLDEAAARAGEVAGEPVDGADFVDGLTAAGLLDPPAEAGEERGRIKWIEGVSPRTAARLFGRAAWSFYAAAALFAVALLLFQPELRPSWEDAWFLPSPGLSALSWLVFGIVFGALHEVWHWLAGRAIGVPAIFRVSYRGIYVVYETDLTQIVTVPRNRRHGVYLAGMAIDTVVLATALGLRLLEPPGPLDDFLAAVVLSQIFGIIWQWAALPLRSDSYALLANALRCHNLYRTTWLTAKAKLLRLTQDEAAELSEMSARDRQVARWFAVPYVAGIAVMVWIFFTGVLPLALSLGSWGLAQLGGGSIGSPGFWEALAVAVYITVQLGLPPLLALRERRLRRAGDLL</sequence>
<feature type="transmembrane region" description="Helical" evidence="1">
    <location>
        <begin position="214"/>
        <end position="233"/>
    </location>
</feature>
<dbReference type="RefSeq" id="WP_379534845.1">
    <property type="nucleotide sequence ID" value="NZ_JBHSBI010000039.1"/>
</dbReference>
<evidence type="ECO:0000313" key="3">
    <source>
        <dbReference type="Proteomes" id="UP001595851"/>
    </source>
</evidence>
<evidence type="ECO:0008006" key="4">
    <source>
        <dbReference type="Google" id="ProtNLM"/>
    </source>
</evidence>
<name>A0ABV8GQ78_9ACTN</name>
<reference evidence="3" key="1">
    <citation type="journal article" date="2019" name="Int. J. Syst. Evol. Microbiol.">
        <title>The Global Catalogue of Microorganisms (GCM) 10K type strain sequencing project: providing services to taxonomists for standard genome sequencing and annotation.</title>
        <authorList>
            <consortium name="The Broad Institute Genomics Platform"/>
            <consortium name="The Broad Institute Genome Sequencing Center for Infectious Disease"/>
            <person name="Wu L."/>
            <person name="Ma J."/>
        </authorList>
    </citation>
    <scope>NUCLEOTIDE SEQUENCE [LARGE SCALE GENOMIC DNA]</scope>
    <source>
        <strain evidence="3">TBRC 1276</strain>
    </source>
</reference>
<keyword evidence="1" id="KW-0472">Membrane</keyword>
<evidence type="ECO:0000256" key="1">
    <source>
        <dbReference type="SAM" id="Phobius"/>
    </source>
</evidence>
<feature type="transmembrane region" description="Helical" evidence="1">
    <location>
        <begin position="364"/>
        <end position="386"/>
    </location>
</feature>
<dbReference type="Proteomes" id="UP001595851">
    <property type="component" value="Unassembled WGS sequence"/>
</dbReference>
<keyword evidence="1" id="KW-0812">Transmembrane</keyword>
<evidence type="ECO:0000313" key="2">
    <source>
        <dbReference type="EMBL" id="MFC4015026.1"/>
    </source>
</evidence>
<protein>
    <recommendedName>
        <fullName evidence="4">PqqD family protein</fullName>
    </recommendedName>
</protein>
<dbReference type="EMBL" id="JBHSBI010000039">
    <property type="protein sequence ID" value="MFC4015026.1"/>
    <property type="molecule type" value="Genomic_DNA"/>
</dbReference>
<keyword evidence="3" id="KW-1185">Reference proteome</keyword>